<feature type="compositionally biased region" description="Acidic residues" evidence="1">
    <location>
        <begin position="576"/>
        <end position="586"/>
    </location>
</feature>
<dbReference type="InterPro" id="IPR022435">
    <property type="entry name" value="Surface-anchored_actinobac"/>
</dbReference>
<dbReference type="EMBL" id="BMDC01000005">
    <property type="protein sequence ID" value="GGH66872.1"/>
    <property type="molecule type" value="Genomic_DNA"/>
</dbReference>
<dbReference type="AlphaFoldDB" id="A0A917MVL9"/>
<evidence type="ECO:0000256" key="2">
    <source>
        <dbReference type="SAM" id="Phobius"/>
    </source>
</evidence>
<feature type="compositionally biased region" description="Acidic residues" evidence="1">
    <location>
        <begin position="629"/>
        <end position="638"/>
    </location>
</feature>
<gene>
    <name evidence="3" type="ORF">GCM10007359_21440</name>
</gene>
<evidence type="ECO:0008006" key="5">
    <source>
        <dbReference type="Google" id="ProtNLM"/>
    </source>
</evidence>
<dbReference type="NCBIfam" id="NF038134">
    <property type="entry name" value="choice_anch_M"/>
    <property type="match status" value="1"/>
</dbReference>
<evidence type="ECO:0000313" key="4">
    <source>
        <dbReference type="Proteomes" id="UP000600171"/>
    </source>
</evidence>
<feature type="transmembrane region" description="Helical" evidence="2">
    <location>
        <begin position="704"/>
        <end position="726"/>
    </location>
</feature>
<comment type="caution">
    <text evidence="3">The sequence shown here is derived from an EMBL/GenBank/DDBJ whole genome shotgun (WGS) entry which is preliminary data.</text>
</comment>
<keyword evidence="2" id="KW-0472">Membrane</keyword>
<feature type="compositionally biased region" description="Pro residues" evidence="1">
    <location>
        <begin position="553"/>
        <end position="569"/>
    </location>
</feature>
<protein>
    <recommendedName>
        <fullName evidence="5">Gram-positive cocci surface proteins LPxTG domain-containing protein</fullName>
    </recommendedName>
</protein>
<keyword evidence="2" id="KW-0812">Transmembrane</keyword>
<keyword evidence="4" id="KW-1185">Reference proteome</keyword>
<evidence type="ECO:0000313" key="3">
    <source>
        <dbReference type="EMBL" id="GGH66872.1"/>
    </source>
</evidence>
<dbReference type="NCBIfam" id="TIGR01167">
    <property type="entry name" value="LPXTG_anchor"/>
    <property type="match status" value="1"/>
</dbReference>
<feature type="region of interest" description="Disordered" evidence="1">
    <location>
        <begin position="534"/>
        <end position="691"/>
    </location>
</feature>
<reference evidence="3 4" key="1">
    <citation type="journal article" date="2014" name="Int. J. Syst. Evol. Microbiol.">
        <title>Complete genome sequence of Corynebacterium casei LMG S-19264T (=DSM 44701T), isolated from a smear-ripened cheese.</title>
        <authorList>
            <consortium name="US DOE Joint Genome Institute (JGI-PGF)"/>
            <person name="Walter F."/>
            <person name="Albersmeier A."/>
            <person name="Kalinowski J."/>
            <person name="Ruckert C."/>
        </authorList>
    </citation>
    <scope>NUCLEOTIDE SEQUENCE [LARGE SCALE GENOMIC DNA]</scope>
    <source>
        <strain evidence="3 4">CCM 8669</strain>
    </source>
</reference>
<feature type="region of interest" description="Disordered" evidence="1">
    <location>
        <begin position="1"/>
        <end position="28"/>
    </location>
</feature>
<organism evidence="3 4">
    <name type="scientific">Rothia aerolata</name>
    <dbReference type="NCBI Taxonomy" id="1812262"/>
    <lineage>
        <taxon>Bacteria</taxon>
        <taxon>Bacillati</taxon>
        <taxon>Actinomycetota</taxon>
        <taxon>Actinomycetes</taxon>
        <taxon>Micrococcales</taxon>
        <taxon>Micrococcaceae</taxon>
        <taxon>Rothia</taxon>
    </lineage>
</organism>
<sequence length="732" mass="77241">MHTQSKQHFADPSTSARRPRRRPSSQSHLLLTRASAVASLALALALGCITPAVAGPDDGKYVATQGHVDAPKAFWENGNFALKSEANLHGNGPEDVPLEQTVNWVGKGWSGEGEGLNQYIFTTDGHPALEWLGEPGRDYYMAPQLPRYNQDPIWAGLGADSAIPVEEFRDGTFATDILSVNGPGTMDLFRFTDWGTKADARRMLSSTSLGLHSYLLHQGTHSHNYTLFSKPGRYEVTYRTVARSADGSRAIASEPTTLVWQVGGQKPVSGEGVVTSVSTQDRYNAAPTGDLSSADYQLSLAPHTGRENAGDEKLTDISFSSGSAKSGTLTLFINGYFLTDLEVKDGKAVWPEMLGSENSQIQAVFTPAEGEDDAARWISAPLEFMPGEAASVSSSSGNGDWPVEIPDARNTVLPTSFYTPTSGDYTVTVEPTGDPNISKLRVEFKDKNFRGFIGGGLFSEGEEVYPTLAFKSVVTDGVAEQYFEASKYMNGTFPRVDVIPHPDMNAATSSVKLENPFENTTPQSGSGSFEVLENAEEPAPVGTEEPTAEPSEEPAPGPSSEPVPEPTAPGEPTEMPAEEAPSEEATESPAEPSDTSSSEVVAELPSENPTAAPADPAGETAPDAVLPEEAAEPVENTEAEPALSAPADLGQGASAISPDLFNPALRQANAESAGDQALSPQGGAENQVAGPELSQAPASLAQTGFGAASVTVTGLVLLTVGVALTARRRRKS</sequence>
<name>A0A917MVL9_9MICC</name>
<evidence type="ECO:0000256" key="1">
    <source>
        <dbReference type="SAM" id="MobiDB-lite"/>
    </source>
</evidence>
<dbReference type="Proteomes" id="UP000600171">
    <property type="component" value="Unassembled WGS sequence"/>
</dbReference>
<dbReference type="NCBIfam" id="TIGR03769">
    <property type="entry name" value="P_ac_wall_RPT"/>
    <property type="match status" value="1"/>
</dbReference>
<dbReference type="RefSeq" id="WP_188360379.1">
    <property type="nucleotide sequence ID" value="NZ_BMDC01000005.1"/>
</dbReference>
<keyword evidence="2" id="KW-1133">Transmembrane helix</keyword>
<accession>A0A917MVL9</accession>
<proteinExistence type="predicted"/>